<evidence type="ECO:0000256" key="1">
    <source>
        <dbReference type="PROSITE-ProRule" id="PRU01076"/>
    </source>
</evidence>
<keyword evidence="4" id="KW-1185">Reference proteome</keyword>
<comment type="caution">
    <text evidence="3">The sequence shown here is derived from an EMBL/GenBank/DDBJ whole genome shotgun (WGS) entry which is preliminary data.</text>
</comment>
<evidence type="ECO:0000259" key="2">
    <source>
        <dbReference type="PROSITE" id="PS51740"/>
    </source>
</evidence>
<dbReference type="InterPro" id="IPR037914">
    <property type="entry name" value="SpoVT-AbrB_sf"/>
</dbReference>
<dbReference type="Pfam" id="PF04014">
    <property type="entry name" value="MazE_antitoxin"/>
    <property type="match status" value="1"/>
</dbReference>
<dbReference type="AlphaFoldDB" id="A0A418VTW5"/>
<accession>A0A418VTW5</accession>
<dbReference type="SUPFAM" id="SSF89447">
    <property type="entry name" value="AbrB/MazE/MraZ-like"/>
    <property type="match status" value="1"/>
</dbReference>
<evidence type="ECO:0000313" key="4">
    <source>
        <dbReference type="Proteomes" id="UP000284605"/>
    </source>
</evidence>
<dbReference type="Gene3D" id="2.10.260.10">
    <property type="match status" value="1"/>
</dbReference>
<organism evidence="3 4">
    <name type="scientific">Oleomonas cavernae</name>
    <dbReference type="NCBI Taxonomy" id="2320859"/>
    <lineage>
        <taxon>Bacteria</taxon>
        <taxon>Pseudomonadati</taxon>
        <taxon>Pseudomonadota</taxon>
        <taxon>Alphaproteobacteria</taxon>
        <taxon>Acetobacterales</taxon>
        <taxon>Acetobacteraceae</taxon>
        <taxon>Oleomonas</taxon>
    </lineage>
</organism>
<dbReference type="NCBIfam" id="TIGR01439">
    <property type="entry name" value="lp_hng_hel_AbrB"/>
    <property type="match status" value="1"/>
</dbReference>
<gene>
    <name evidence="3" type="ORF">D3874_26140</name>
</gene>
<dbReference type="PROSITE" id="PS51740">
    <property type="entry name" value="SPOVT_ABRB"/>
    <property type="match status" value="1"/>
</dbReference>
<feature type="domain" description="SpoVT-AbrB" evidence="2">
    <location>
        <begin position="1"/>
        <end position="47"/>
    </location>
</feature>
<dbReference type="Proteomes" id="UP000284605">
    <property type="component" value="Unassembled WGS sequence"/>
</dbReference>
<dbReference type="EMBL" id="QYUK01000016">
    <property type="protein sequence ID" value="RJF80598.1"/>
    <property type="molecule type" value="Genomic_DNA"/>
</dbReference>
<dbReference type="RefSeq" id="WP_119782649.1">
    <property type="nucleotide sequence ID" value="NZ_QYUK01000016.1"/>
</dbReference>
<dbReference type="OrthoDB" id="7190022at2"/>
<sequence length="91" mass="9636">MSVLTITAKGRITLPADILEHLGIQAGEKITLEKLPGGRIEVRAARPATSISAVFGLLRRDGGPTLSIEEMNEIAKRGPASEQSMASSKKP</sequence>
<dbReference type="SMART" id="SM00966">
    <property type="entry name" value="SpoVT_AbrB"/>
    <property type="match status" value="1"/>
</dbReference>
<proteinExistence type="predicted"/>
<protein>
    <submittedName>
        <fullName evidence="3">AbrB/MazE/SpoVT family DNA-binding domain-containing protein</fullName>
    </submittedName>
</protein>
<dbReference type="InterPro" id="IPR007159">
    <property type="entry name" value="SpoVT-AbrB_dom"/>
</dbReference>
<evidence type="ECO:0000313" key="3">
    <source>
        <dbReference type="EMBL" id="RJF80598.1"/>
    </source>
</evidence>
<name>A0A418VTW5_9PROT</name>
<reference evidence="3 4" key="1">
    <citation type="submission" date="2018-09" db="EMBL/GenBank/DDBJ databases">
        <authorList>
            <person name="Zhu H."/>
        </authorList>
    </citation>
    <scope>NUCLEOTIDE SEQUENCE [LARGE SCALE GENOMIC DNA]</scope>
    <source>
        <strain evidence="3 4">K1W22B-8</strain>
    </source>
</reference>
<dbReference type="GO" id="GO:0003677">
    <property type="term" value="F:DNA binding"/>
    <property type="evidence" value="ECO:0007669"/>
    <property type="project" value="UniProtKB-UniRule"/>
</dbReference>
<keyword evidence="1 3" id="KW-0238">DNA-binding</keyword>